<dbReference type="AlphaFoldDB" id="A0A842IN39"/>
<dbReference type="EMBL" id="JACLCP010000001">
    <property type="protein sequence ID" value="MBC2844161.1"/>
    <property type="molecule type" value="Genomic_DNA"/>
</dbReference>
<dbReference type="NCBIfam" id="TIGR04183">
    <property type="entry name" value="Por_Secre_tail"/>
    <property type="match status" value="1"/>
</dbReference>
<evidence type="ECO:0000259" key="3">
    <source>
        <dbReference type="Pfam" id="PF18962"/>
    </source>
</evidence>
<sequence length="541" mass="59740">MKKLYLFLICSFIIILNSFSQATHLKTISTSNETNQTIRPGLTFNGNHYFSASKSNFLTFSTMWKTDGTESGTIDFIDSDDVFDASPIFVFNNDLYYLANELNVRTIYKTDGINSIPVITPTATSLQIGFDHRTVATLNSNFIFFYGDTTTGFELYSSDGTPGNITLVKDIRPGTASSFPNYFTKIAGNKIVFTANDGTNGTELWVTDGTSAGTQLVKDIDTSGSSGITKLTSFNGKAYFAQGNEIWESDGTEAGTQIFLNLRSDDTSDQPFYEYNNELYFTAYDTTFNFVDLWKTNGTITGSSILASGLEYADVFQKTNTLLFFAAYTNANGYELWRTDGTPQGTYLTRDINPGPEDSLVTDPSLGNGGDKLFFESVFITSNSVLEDEQDGELWSSDGTEVGTLLNTTIDSGSGEGNPDDFFNINDKLIFKADADVNGNGTNAGINLWIADANLLSNTIYTTKENNIILYPNPAKDYLIIKTNNVLNIEEISLYCLDGREIAKYYKYNSKICIENIESGTYILNIKTLDGTKKSVKFIKS</sequence>
<comment type="caution">
    <text evidence="4">The sequence shown here is derived from an EMBL/GenBank/DDBJ whole genome shotgun (WGS) entry which is preliminary data.</text>
</comment>
<name>A0A842IN39_9FLAO</name>
<accession>A0A842IN39</accession>
<dbReference type="Proteomes" id="UP000533900">
    <property type="component" value="Unassembled WGS sequence"/>
</dbReference>
<keyword evidence="1 2" id="KW-0732">Signal</keyword>
<organism evidence="4 5">
    <name type="scientific">Winogradskyella flava</name>
    <dbReference type="NCBI Taxonomy" id="1884876"/>
    <lineage>
        <taxon>Bacteria</taxon>
        <taxon>Pseudomonadati</taxon>
        <taxon>Bacteroidota</taxon>
        <taxon>Flavobacteriia</taxon>
        <taxon>Flavobacteriales</taxon>
        <taxon>Flavobacteriaceae</taxon>
        <taxon>Winogradskyella</taxon>
    </lineage>
</organism>
<feature type="domain" description="Secretion system C-terminal sorting" evidence="3">
    <location>
        <begin position="470"/>
        <end position="536"/>
    </location>
</feature>
<gene>
    <name evidence="4" type="ORF">H7F21_03580</name>
</gene>
<reference evidence="4" key="1">
    <citation type="submission" date="2020-08" db="EMBL/GenBank/DDBJ databases">
        <title>Winogradskyella ouciana sp. nov., isolated from the hadal seawater of the Mariana Trench.</title>
        <authorList>
            <person name="He X."/>
        </authorList>
    </citation>
    <scope>NUCLEOTIDE SEQUENCE [LARGE SCALE GENOMIC DNA]</scope>
    <source>
        <strain evidence="4">KCTC 52348</strain>
    </source>
</reference>
<evidence type="ECO:0000256" key="2">
    <source>
        <dbReference type="SAM" id="SignalP"/>
    </source>
</evidence>
<dbReference type="Pfam" id="PF18962">
    <property type="entry name" value="Por_Secre_tail"/>
    <property type="match status" value="1"/>
</dbReference>
<evidence type="ECO:0000313" key="4">
    <source>
        <dbReference type="EMBL" id="MBC2844161.1"/>
    </source>
</evidence>
<evidence type="ECO:0000256" key="1">
    <source>
        <dbReference type="ARBA" id="ARBA00022729"/>
    </source>
</evidence>
<feature type="chain" id="PRO_5032486502" evidence="2">
    <location>
        <begin position="23"/>
        <end position="541"/>
    </location>
</feature>
<dbReference type="InterPro" id="IPR026444">
    <property type="entry name" value="Secre_tail"/>
</dbReference>
<evidence type="ECO:0000313" key="5">
    <source>
        <dbReference type="Proteomes" id="UP000533900"/>
    </source>
</evidence>
<keyword evidence="5" id="KW-1185">Reference proteome</keyword>
<feature type="signal peptide" evidence="2">
    <location>
        <begin position="1"/>
        <end position="22"/>
    </location>
</feature>
<dbReference type="RefSeq" id="WP_185787849.1">
    <property type="nucleotide sequence ID" value="NZ_JACLCP010000001.1"/>
</dbReference>
<protein>
    <submittedName>
        <fullName evidence="4">T9SS type A sorting domain-containing protein</fullName>
    </submittedName>
</protein>
<proteinExistence type="predicted"/>